<dbReference type="PANTHER" id="PTHR20882:SF14">
    <property type="entry name" value="CYTOPLASMIC TRNA 2-THIOLATION PROTEIN 2"/>
    <property type="match status" value="1"/>
</dbReference>
<accession>A0AAD4DLS3</accession>
<evidence type="ECO:0000256" key="4">
    <source>
        <dbReference type="SAM" id="MobiDB-lite"/>
    </source>
</evidence>
<proteinExistence type="inferred from homology"/>
<dbReference type="GO" id="GO:0032447">
    <property type="term" value="P:protein urmylation"/>
    <property type="evidence" value="ECO:0007669"/>
    <property type="project" value="UniProtKB-UniRule"/>
</dbReference>
<feature type="compositionally biased region" description="Low complexity" evidence="4">
    <location>
        <begin position="415"/>
        <end position="424"/>
    </location>
</feature>
<dbReference type="PANTHER" id="PTHR20882">
    <property type="entry name" value="CYTOPLASMIC TRNA 2-THIOLATION PROTEIN 2"/>
    <property type="match status" value="1"/>
</dbReference>
<dbReference type="AlphaFoldDB" id="A0AAD4DLS3"/>
<feature type="region of interest" description="Disordered" evidence="4">
    <location>
        <begin position="529"/>
        <end position="569"/>
    </location>
</feature>
<reference evidence="5" key="1">
    <citation type="journal article" date="2020" name="Fungal Divers.">
        <title>Resolving the Mortierellaceae phylogeny through synthesis of multi-gene phylogenetics and phylogenomics.</title>
        <authorList>
            <person name="Vandepol N."/>
            <person name="Liber J."/>
            <person name="Desiro A."/>
            <person name="Na H."/>
            <person name="Kennedy M."/>
            <person name="Barry K."/>
            <person name="Grigoriev I.V."/>
            <person name="Miller A.N."/>
            <person name="O'Donnell K."/>
            <person name="Stajich J.E."/>
            <person name="Bonito G."/>
        </authorList>
    </citation>
    <scope>NUCLEOTIDE SEQUENCE</scope>
    <source>
        <strain evidence="5">NRRL 28262</strain>
    </source>
</reference>
<feature type="compositionally biased region" description="Basic and acidic residues" evidence="4">
    <location>
        <begin position="542"/>
        <end position="554"/>
    </location>
</feature>
<dbReference type="InterPro" id="IPR019407">
    <property type="entry name" value="CTU2"/>
</dbReference>
<protein>
    <recommendedName>
        <fullName evidence="3">Cytoplasmic tRNA 2-thiolation protein 2</fullName>
    </recommendedName>
</protein>
<dbReference type="Proteomes" id="UP001194580">
    <property type="component" value="Unassembled WGS sequence"/>
</dbReference>
<dbReference type="HAMAP" id="MF_03054">
    <property type="entry name" value="CTU2"/>
    <property type="match status" value="1"/>
</dbReference>
<keyword evidence="6" id="KW-1185">Reference proteome</keyword>
<name>A0AAD4DLS3_9FUNG</name>
<comment type="pathway">
    <text evidence="3">tRNA modification; 5-methoxycarbonylmethyl-2-thiouridine-tRNA biosynthesis.</text>
</comment>
<dbReference type="SUPFAM" id="SSF52402">
    <property type="entry name" value="Adenine nucleotide alpha hydrolases-like"/>
    <property type="match status" value="1"/>
</dbReference>
<evidence type="ECO:0000256" key="1">
    <source>
        <dbReference type="ARBA" id="ARBA00022490"/>
    </source>
</evidence>
<gene>
    <name evidence="3 5" type="primary">CTU2</name>
    <name evidence="3" type="synonym">NCS2</name>
    <name evidence="5" type="ORF">BGZ95_002752</name>
</gene>
<dbReference type="GO" id="GO:0005829">
    <property type="term" value="C:cytosol"/>
    <property type="evidence" value="ECO:0007669"/>
    <property type="project" value="TreeGrafter"/>
</dbReference>
<dbReference type="Pfam" id="PF10288">
    <property type="entry name" value="CTU2"/>
    <property type="match status" value="1"/>
</dbReference>
<keyword evidence="1 3" id="KW-0963">Cytoplasm</keyword>
<feature type="region of interest" description="Disordered" evidence="4">
    <location>
        <begin position="415"/>
        <end position="437"/>
    </location>
</feature>
<dbReference type="GO" id="GO:0016783">
    <property type="term" value="F:sulfurtransferase activity"/>
    <property type="evidence" value="ECO:0007669"/>
    <property type="project" value="TreeGrafter"/>
</dbReference>
<evidence type="ECO:0000313" key="6">
    <source>
        <dbReference type="Proteomes" id="UP001194580"/>
    </source>
</evidence>
<evidence type="ECO:0000256" key="3">
    <source>
        <dbReference type="HAMAP-Rule" id="MF_03054"/>
    </source>
</evidence>
<organism evidence="5 6">
    <name type="scientific">Linnemannia exigua</name>
    <dbReference type="NCBI Taxonomy" id="604196"/>
    <lineage>
        <taxon>Eukaryota</taxon>
        <taxon>Fungi</taxon>
        <taxon>Fungi incertae sedis</taxon>
        <taxon>Mucoromycota</taxon>
        <taxon>Mortierellomycotina</taxon>
        <taxon>Mortierellomycetes</taxon>
        <taxon>Mortierellales</taxon>
        <taxon>Mortierellaceae</taxon>
        <taxon>Linnemannia</taxon>
    </lineage>
</organism>
<dbReference type="InterPro" id="IPR014729">
    <property type="entry name" value="Rossmann-like_a/b/a_fold"/>
</dbReference>
<dbReference type="GO" id="GO:0016779">
    <property type="term" value="F:nucleotidyltransferase activity"/>
    <property type="evidence" value="ECO:0007669"/>
    <property type="project" value="UniProtKB-UniRule"/>
</dbReference>
<dbReference type="Gene3D" id="3.40.50.620">
    <property type="entry name" value="HUPs"/>
    <property type="match status" value="1"/>
</dbReference>
<dbReference type="EMBL" id="JAAAIL010000016">
    <property type="protein sequence ID" value="KAG0281510.1"/>
    <property type="molecule type" value="Genomic_DNA"/>
</dbReference>
<dbReference type="GO" id="GO:0002143">
    <property type="term" value="P:tRNA wobble position uridine thiolation"/>
    <property type="evidence" value="ECO:0007669"/>
    <property type="project" value="TreeGrafter"/>
</dbReference>
<sequence length="569" mass="62376">MTIAEKRAKSREVHAGFCCKCKTEKSTITVRYAEYCDPCFLIALDSKFRTALRNARPYRVITPENVMLAFSGGPSSRALIHLFDVFHSLPPEVATNKQQPKIYNDIHVCHIDESCLLEPAQDQELQDIPLTSIGSTMEQARSIAAGYGYTFHGVAIEDIFDPEWTDSQCFEAAAALLTSLPKEQLTTSGQAPELLSRIIPTSFSSPTSEEGSKLSRQEKINKLKALLSACTTLTAKETVLQHFRSSLLTQLAKRGQCTILALGDSATRVAIQIIELTSIGRGYSLPHETSLLSSWVQDCKVIRPLKDCLVKELDTFCGLNGLEMIERHQAQLDWTMKTKAEVKSIRRLTDEFITGLDKEFPSTVATVCRTAAKLTPPEATYDQKCPLCLGPVQPGVQEWKSRITVTTAPGQLVSATTNTEAQAEAETKTKESSDGCCSSTDGIACCSSSQRPTSCSSQQTATSSSTPAPFSALLCYGCLTNLRDLDLKSMVSQQDSSDSEPTSSSLFELPPYVAETIVHRMGFASLDEFEQRSFSSSSSRETGVDPRESLREQIQEFLIASDDENEDGA</sequence>
<comment type="subcellular location">
    <subcellularLocation>
        <location evidence="3">Cytoplasm</location>
    </subcellularLocation>
</comment>
<keyword evidence="2 3" id="KW-0819">tRNA processing</keyword>
<comment type="function">
    <text evidence="3">Plays a central role in 2-thiolation of mcm(5)S(2)U at tRNA wobble positions of tRNA(Lys), tRNA(Glu) and tRNA(Gln). May act by forming a heterodimer with NCS6 that ligates sulfur from thiocarboxylated URM1 onto the uridine of tRNAs at wobble position. Prior mcm(5) tRNA modification by the elongator complex is required for 2-thiolation. May also be involved in protein urmylation.</text>
</comment>
<evidence type="ECO:0000256" key="2">
    <source>
        <dbReference type="ARBA" id="ARBA00022694"/>
    </source>
</evidence>
<comment type="similarity">
    <text evidence="3">Belongs to the CTU2/NCS2 family.</text>
</comment>
<comment type="caution">
    <text evidence="5">The sequence shown here is derived from an EMBL/GenBank/DDBJ whole genome shotgun (WGS) entry which is preliminary data.</text>
</comment>
<dbReference type="GO" id="GO:0000049">
    <property type="term" value="F:tRNA binding"/>
    <property type="evidence" value="ECO:0007669"/>
    <property type="project" value="InterPro"/>
</dbReference>
<evidence type="ECO:0000313" key="5">
    <source>
        <dbReference type="EMBL" id="KAG0281510.1"/>
    </source>
</evidence>